<organism evidence="1 2">
    <name type="scientific">Rhizobium tubonense</name>
    <dbReference type="NCBI Taxonomy" id="484088"/>
    <lineage>
        <taxon>Bacteria</taxon>
        <taxon>Pseudomonadati</taxon>
        <taxon>Pseudomonadota</taxon>
        <taxon>Alphaproteobacteria</taxon>
        <taxon>Hyphomicrobiales</taxon>
        <taxon>Rhizobiaceae</taxon>
        <taxon>Rhizobium/Agrobacterium group</taxon>
        <taxon>Rhizobium</taxon>
    </lineage>
</organism>
<dbReference type="EMBL" id="PCDP01000038">
    <property type="protein sequence ID" value="PZM12313.1"/>
    <property type="molecule type" value="Genomic_DNA"/>
</dbReference>
<reference evidence="1 2" key="1">
    <citation type="journal article" date="2018" name="Sci. Rep.">
        <title>Rhizobium tumorigenes sp. nov., a novel plant tumorigenic bacterium isolated from cane gall tumors on thornless blackberry.</title>
        <authorList>
            <person name="Kuzmanovi N."/>
            <person name="Smalla K."/>
            <person name="Gronow S."/>
            <person name="PuBawska J."/>
        </authorList>
    </citation>
    <scope>NUCLEOTIDE SEQUENCE [LARGE SCALE GENOMIC DNA]</scope>
    <source>
        <strain evidence="1 2">CCBAU 85046</strain>
    </source>
</reference>
<name>A0A2W4ELW1_9HYPH</name>
<proteinExistence type="predicted"/>
<accession>A0A2W4ELW1</accession>
<protein>
    <submittedName>
        <fullName evidence="1">Fis family transcriptional regulator</fullName>
    </submittedName>
</protein>
<dbReference type="Proteomes" id="UP000248925">
    <property type="component" value="Unassembled WGS sequence"/>
</dbReference>
<comment type="caution">
    <text evidence="1">The sequence shown here is derived from an EMBL/GenBank/DDBJ whole genome shotgun (WGS) entry which is preliminary data.</text>
</comment>
<evidence type="ECO:0000313" key="2">
    <source>
        <dbReference type="Proteomes" id="UP000248925"/>
    </source>
</evidence>
<dbReference type="OrthoDB" id="7006010at2"/>
<evidence type="ECO:0000313" key="1">
    <source>
        <dbReference type="EMBL" id="PZM12313.1"/>
    </source>
</evidence>
<keyword evidence="2" id="KW-1185">Reference proteome</keyword>
<dbReference type="AlphaFoldDB" id="A0A2W4ELW1"/>
<gene>
    <name evidence="1" type="ORF">CPY51_17600</name>
</gene>
<sequence length="259" mass="27590">MPSDEMLVAFIDGELDAAKTAEIEKLINADEATAERFEFLSRSDLPYVEAFAPLLKAAPDAKLQAMLGAIPATTPRKFSTSGVSRRGFLAAAAACLIAGIAVDRGLIELNHRLEKPDEGAEWRAVVAQYLGLYTADTLSAPAGDRAAQAAQLEQVGSKLGISLTPETVALSGADFRRAQVLEYDGKPLAQIAYLDPEDGPMALCIISSQTGPAEPDMERRHGMNVVYWSSAGHAFMLIGHSTADRMKTMADGVRAKLAA</sequence>